<dbReference type="Proteomes" id="UP000694501">
    <property type="component" value="Unassembled WGS sequence"/>
</dbReference>
<name>A0A949JHS0_9ACTN</name>
<keyword evidence="5" id="KW-1185">Reference proteome</keyword>
<evidence type="ECO:0000313" key="5">
    <source>
        <dbReference type="Proteomes" id="UP000694501"/>
    </source>
</evidence>
<dbReference type="InterPro" id="IPR049551">
    <property type="entry name" value="PKS_DH_C"/>
</dbReference>
<evidence type="ECO:0000256" key="2">
    <source>
        <dbReference type="SAM" id="MobiDB-lite"/>
    </source>
</evidence>
<reference evidence="4" key="1">
    <citation type="submission" date="2021-06" db="EMBL/GenBank/DDBJ databases">
        <title>Sequencing of actinobacteria type strains.</title>
        <authorList>
            <person name="Nguyen G.-S."/>
            <person name="Wentzel A."/>
        </authorList>
    </citation>
    <scope>NUCLEOTIDE SEQUENCE</scope>
    <source>
        <strain evidence="4">P38-E01</strain>
    </source>
</reference>
<dbReference type="InterPro" id="IPR020807">
    <property type="entry name" value="PKS_DH"/>
</dbReference>
<dbReference type="PROSITE" id="PS52019">
    <property type="entry name" value="PKS_MFAS_DH"/>
    <property type="match status" value="1"/>
</dbReference>
<dbReference type="AlphaFoldDB" id="A0A949JHS0"/>
<feature type="domain" description="PKS/mFAS DH" evidence="3">
    <location>
        <begin position="121"/>
        <end position="321"/>
    </location>
</feature>
<gene>
    <name evidence="4" type="ORF">JGS22_022725</name>
</gene>
<evidence type="ECO:0000259" key="3">
    <source>
        <dbReference type="PROSITE" id="PS52019"/>
    </source>
</evidence>
<comment type="caution">
    <text evidence="4">The sequence shown here is derived from an EMBL/GenBank/DDBJ whole genome shotgun (WGS) entry which is preliminary data.</text>
</comment>
<organism evidence="4 5">
    <name type="scientific">Streptomyces tardus</name>
    <dbReference type="NCBI Taxonomy" id="2780544"/>
    <lineage>
        <taxon>Bacteria</taxon>
        <taxon>Bacillati</taxon>
        <taxon>Actinomycetota</taxon>
        <taxon>Actinomycetes</taxon>
        <taxon>Kitasatosporales</taxon>
        <taxon>Streptomycetaceae</taxon>
        <taxon>Streptomyces</taxon>
    </lineage>
</organism>
<dbReference type="InterPro" id="IPR049900">
    <property type="entry name" value="PKS_mFAS_DH"/>
</dbReference>
<accession>A0A949JHS0</accession>
<feature type="region of interest" description="C-terminal hotdog fold" evidence="1">
    <location>
        <begin position="275"/>
        <end position="321"/>
    </location>
</feature>
<dbReference type="Pfam" id="PF14765">
    <property type="entry name" value="PS-DH"/>
    <property type="match status" value="2"/>
</dbReference>
<dbReference type="SMART" id="SM00826">
    <property type="entry name" value="PKS_DH"/>
    <property type="match status" value="1"/>
</dbReference>
<comment type="caution">
    <text evidence="1">Lacks conserved residue(s) required for the propagation of feature annotation.</text>
</comment>
<feature type="compositionally biased region" description="Low complexity" evidence="2">
    <location>
        <begin position="18"/>
        <end position="34"/>
    </location>
</feature>
<evidence type="ECO:0000313" key="4">
    <source>
        <dbReference type="EMBL" id="MBU7600368.1"/>
    </source>
</evidence>
<evidence type="ECO:0000256" key="1">
    <source>
        <dbReference type="PROSITE-ProRule" id="PRU01363"/>
    </source>
</evidence>
<feature type="region of interest" description="N-terminal hotdog fold" evidence="1">
    <location>
        <begin position="121"/>
        <end position="263"/>
    </location>
</feature>
<proteinExistence type="predicted"/>
<dbReference type="EMBL" id="JAELVF020000004">
    <property type="protein sequence ID" value="MBU7600368.1"/>
    <property type="molecule type" value="Genomic_DNA"/>
</dbReference>
<sequence length="321" mass="33101">MKRSLARRSRAITRIRSACSRNSPAASASTTAGSVRVGPSLPAGPPVRGGELFAEVSLPESESQEAGRFGLHPALLDAAMHAAILNDSNASDDGGMDIRVADVTGAPVLTVGSMVSRPVDAGQLGTASAESGALYGTEWVSVAAGVAGVPVWAEWSEVAEPGGVVPGVVALVAPVGGAGDVVQAPVWGALRAASAENPGRFAVVGGVAVVEDGRVHGGVQVRVVVGPRDADRRTVAVYSRPEGTEQDWTIHASGFLAEGVVAAGFELAQWPPVGAEVLPVEDAYEVFGERGYGYGPVFQGLKAAWVRGWTVCLVWCRVWWC</sequence>
<feature type="region of interest" description="Disordered" evidence="2">
    <location>
        <begin position="18"/>
        <end position="44"/>
    </location>
</feature>
<protein>
    <submittedName>
        <fullName evidence="4">Polyketide synthase dehydratase domain-containing protein</fullName>
    </submittedName>
</protein>